<dbReference type="Pfam" id="PF07589">
    <property type="entry name" value="PEP-CTERM"/>
    <property type="match status" value="1"/>
</dbReference>
<dbReference type="EMBL" id="WKJL01000001">
    <property type="protein sequence ID" value="MRW82616.1"/>
    <property type="molecule type" value="Genomic_DNA"/>
</dbReference>
<dbReference type="AlphaFoldDB" id="A0A844D396"/>
<dbReference type="NCBIfam" id="TIGR02595">
    <property type="entry name" value="PEP_CTERM"/>
    <property type="match status" value="1"/>
</dbReference>
<evidence type="ECO:0000259" key="2">
    <source>
        <dbReference type="Pfam" id="PF07589"/>
    </source>
</evidence>
<feature type="chain" id="PRO_5032353386" evidence="1">
    <location>
        <begin position="24"/>
        <end position="231"/>
    </location>
</feature>
<feature type="domain" description="Ice-binding protein C-terminal" evidence="2">
    <location>
        <begin position="203"/>
        <end position="227"/>
    </location>
</feature>
<name>A0A844D396_9BURK</name>
<evidence type="ECO:0000256" key="1">
    <source>
        <dbReference type="SAM" id="SignalP"/>
    </source>
</evidence>
<proteinExistence type="predicted"/>
<protein>
    <submittedName>
        <fullName evidence="3">PEP-CTERM sorting domain-containing protein</fullName>
    </submittedName>
</protein>
<organism evidence="3 4">
    <name type="scientific">Duganella aquatilis</name>
    <dbReference type="NCBI Taxonomy" id="2666082"/>
    <lineage>
        <taxon>Bacteria</taxon>
        <taxon>Pseudomonadati</taxon>
        <taxon>Pseudomonadota</taxon>
        <taxon>Betaproteobacteria</taxon>
        <taxon>Burkholderiales</taxon>
        <taxon>Oxalobacteraceae</taxon>
        <taxon>Telluria group</taxon>
        <taxon>Duganella</taxon>
    </lineage>
</organism>
<dbReference type="InterPro" id="IPR013424">
    <property type="entry name" value="Ice-binding_C"/>
</dbReference>
<dbReference type="Proteomes" id="UP000439986">
    <property type="component" value="Unassembled WGS sequence"/>
</dbReference>
<comment type="caution">
    <text evidence="3">The sequence shown here is derived from an EMBL/GenBank/DDBJ whole genome shotgun (WGS) entry which is preliminary data.</text>
</comment>
<reference evidence="3 4" key="1">
    <citation type="submission" date="2019-11" db="EMBL/GenBank/DDBJ databases">
        <title>Novel species isolated from a subtropical stream in China.</title>
        <authorList>
            <person name="Lu H."/>
        </authorList>
    </citation>
    <scope>NUCLEOTIDE SEQUENCE [LARGE SCALE GENOMIC DNA]</scope>
    <source>
        <strain evidence="3 4">FT26W</strain>
    </source>
</reference>
<keyword evidence="1" id="KW-0732">Signal</keyword>
<keyword evidence="4" id="KW-1185">Reference proteome</keyword>
<dbReference type="RefSeq" id="WP_154355681.1">
    <property type="nucleotide sequence ID" value="NZ_WKJL01000001.1"/>
</dbReference>
<sequence length="231" mass="23973">MKIKMVAAAAAVVLSAVTAQAVAAGTWTVTATGTITAGTDYTGVFGTAGLSLAGLTYAQSITSSIDPALWGREEVTSYYNYVFSNGPGFTDTVTLNGHTVTFTATDTDNGRQFISNDASQGGAHGGADHVTTSQSAWLAGGGTLEVSNFVYSYDTAFVPTLNFGQTILQNTTGASFTTSASFTLTGTQHAEFLGKIDVISVNAVPEPEAYAMLLAGMGWVGFAARRKRMRS</sequence>
<accession>A0A844D396</accession>
<evidence type="ECO:0000313" key="4">
    <source>
        <dbReference type="Proteomes" id="UP000439986"/>
    </source>
</evidence>
<evidence type="ECO:0000313" key="3">
    <source>
        <dbReference type="EMBL" id="MRW82616.1"/>
    </source>
</evidence>
<gene>
    <name evidence="3" type="ORF">GJ698_00735</name>
</gene>
<feature type="signal peptide" evidence="1">
    <location>
        <begin position="1"/>
        <end position="23"/>
    </location>
</feature>